<keyword evidence="4 8" id="KW-0812">Transmembrane</keyword>
<dbReference type="InterPro" id="IPR000390">
    <property type="entry name" value="Small_drug/metabolite_transptr"/>
</dbReference>
<evidence type="ECO:0000256" key="8">
    <source>
        <dbReference type="RuleBase" id="RU003942"/>
    </source>
</evidence>
<evidence type="ECO:0000256" key="1">
    <source>
        <dbReference type="ARBA" id="ARBA00004651"/>
    </source>
</evidence>
<dbReference type="EMBL" id="CP025704">
    <property type="protein sequence ID" value="AUN98926.1"/>
    <property type="molecule type" value="Genomic_DNA"/>
</dbReference>
<protein>
    <submittedName>
        <fullName evidence="9">QacE family quaternary ammonium compound efflux SMR transporter</fullName>
    </submittedName>
</protein>
<keyword evidence="6" id="KW-0472">Membrane</keyword>
<evidence type="ECO:0000256" key="5">
    <source>
        <dbReference type="ARBA" id="ARBA00022989"/>
    </source>
</evidence>
<comment type="subcellular location">
    <subcellularLocation>
        <location evidence="1 8">Cell membrane</location>
        <topology evidence="1 8">Multi-pass membrane protein</topology>
    </subcellularLocation>
</comment>
<accession>A0A2K9NTS0</accession>
<dbReference type="GO" id="GO:0022857">
    <property type="term" value="F:transmembrane transporter activity"/>
    <property type="evidence" value="ECO:0007669"/>
    <property type="project" value="InterPro"/>
</dbReference>
<dbReference type="GO" id="GO:0005886">
    <property type="term" value="C:plasma membrane"/>
    <property type="evidence" value="ECO:0007669"/>
    <property type="project" value="UniProtKB-SubCell"/>
</dbReference>
<dbReference type="FunFam" id="1.10.3730.20:FF:000001">
    <property type="entry name" value="Quaternary ammonium compound resistance transporter SugE"/>
    <property type="match status" value="1"/>
</dbReference>
<gene>
    <name evidence="9" type="ORF">C0V70_12605</name>
</gene>
<keyword evidence="5" id="KW-1133">Transmembrane helix</keyword>
<evidence type="ECO:0000256" key="7">
    <source>
        <dbReference type="ARBA" id="ARBA00038032"/>
    </source>
</evidence>
<keyword evidence="3" id="KW-1003">Cell membrane</keyword>
<dbReference type="GO" id="GO:1990961">
    <property type="term" value="P:xenobiotic detoxification by transmembrane export across the plasma membrane"/>
    <property type="evidence" value="ECO:0007669"/>
    <property type="project" value="UniProtKB-ARBA"/>
</dbReference>
<evidence type="ECO:0000313" key="9">
    <source>
        <dbReference type="EMBL" id="AUN98926.1"/>
    </source>
</evidence>
<proteinExistence type="inferred from homology"/>
<comment type="similarity">
    <text evidence="7 8">Belongs to the drug/metabolite transporter (DMT) superfamily. Small multidrug resistance (SMR) (TC 2.A.7.1) family.</text>
</comment>
<name>A0A2K9NTS0_BACTC</name>
<keyword evidence="2" id="KW-0813">Transport</keyword>
<dbReference type="Gene3D" id="1.10.3730.20">
    <property type="match status" value="1"/>
</dbReference>
<evidence type="ECO:0000256" key="4">
    <source>
        <dbReference type="ARBA" id="ARBA00022692"/>
    </source>
</evidence>
<dbReference type="InterPro" id="IPR037185">
    <property type="entry name" value="EmrE-like"/>
</dbReference>
<sequence length="105" mass="11396">MSWVYLTVAIVSEVLGTVSLKHSNGMTNWLPNFGVLFFYGLTVYMLSLVVKTIPIGTAYAIWSGMGTAVAVLIGWLLYSERIEIAHVLGILCIVVGSVILKFADA</sequence>
<evidence type="ECO:0000256" key="3">
    <source>
        <dbReference type="ARBA" id="ARBA00022475"/>
    </source>
</evidence>
<dbReference type="KEGG" id="bsto:C0V70_12605"/>
<keyword evidence="10" id="KW-1185">Reference proteome</keyword>
<dbReference type="Pfam" id="PF00893">
    <property type="entry name" value="Multi_Drug_Res"/>
    <property type="match status" value="1"/>
</dbReference>
<reference evidence="9 10" key="1">
    <citation type="submission" date="2018-01" db="EMBL/GenBank/DDBJ databases">
        <title>Complete genome sequence of Bacteriovorax stolpii DSM12778.</title>
        <authorList>
            <person name="Tang B."/>
            <person name="Chang J."/>
        </authorList>
    </citation>
    <scope>NUCLEOTIDE SEQUENCE [LARGE SCALE GENOMIC DNA]</scope>
    <source>
        <strain evidence="9 10">DSM 12778</strain>
    </source>
</reference>
<organism evidence="9 10">
    <name type="scientific">Bacteriovorax stolpii</name>
    <name type="common">Bdellovibrio stolpii</name>
    <dbReference type="NCBI Taxonomy" id="960"/>
    <lineage>
        <taxon>Bacteria</taxon>
        <taxon>Pseudomonadati</taxon>
        <taxon>Bdellovibrionota</taxon>
        <taxon>Bacteriovoracia</taxon>
        <taxon>Bacteriovoracales</taxon>
        <taxon>Bacteriovoracaceae</taxon>
        <taxon>Bacteriovorax</taxon>
    </lineage>
</organism>
<dbReference type="RefSeq" id="WP_102244217.1">
    <property type="nucleotide sequence ID" value="NZ_CP025704.1"/>
</dbReference>
<evidence type="ECO:0000313" key="10">
    <source>
        <dbReference type="Proteomes" id="UP000235584"/>
    </source>
</evidence>
<dbReference type="InterPro" id="IPR045324">
    <property type="entry name" value="Small_multidrug_res"/>
</dbReference>
<evidence type="ECO:0000256" key="2">
    <source>
        <dbReference type="ARBA" id="ARBA00022448"/>
    </source>
</evidence>
<dbReference type="PANTHER" id="PTHR30561">
    <property type="entry name" value="SMR FAMILY PROTON-DEPENDENT DRUG EFFLUX TRANSPORTER SUGE"/>
    <property type="match status" value="1"/>
</dbReference>
<evidence type="ECO:0000256" key="6">
    <source>
        <dbReference type="ARBA" id="ARBA00023136"/>
    </source>
</evidence>
<dbReference type="Proteomes" id="UP000235584">
    <property type="component" value="Chromosome"/>
</dbReference>
<dbReference type="PANTHER" id="PTHR30561:SF1">
    <property type="entry name" value="MULTIDRUG TRANSPORTER EMRE"/>
    <property type="match status" value="1"/>
</dbReference>
<dbReference type="SUPFAM" id="SSF103481">
    <property type="entry name" value="Multidrug resistance efflux transporter EmrE"/>
    <property type="match status" value="1"/>
</dbReference>
<dbReference type="AlphaFoldDB" id="A0A2K9NTS0"/>
<dbReference type="OrthoDB" id="5293936at2"/>